<dbReference type="Pfam" id="PF00646">
    <property type="entry name" value="F-box"/>
    <property type="match status" value="1"/>
</dbReference>
<feature type="domain" description="F-box" evidence="1">
    <location>
        <begin position="10"/>
        <end position="43"/>
    </location>
</feature>
<protein>
    <recommendedName>
        <fullName evidence="1">F-box domain-containing protein</fullName>
    </recommendedName>
</protein>
<comment type="caution">
    <text evidence="2">The sequence shown here is derived from an EMBL/GenBank/DDBJ whole genome shotgun (WGS) entry which is preliminary data.</text>
</comment>
<evidence type="ECO:0000313" key="2">
    <source>
        <dbReference type="EMBL" id="KAK6338708.1"/>
    </source>
</evidence>
<evidence type="ECO:0000313" key="3">
    <source>
        <dbReference type="Proteomes" id="UP001375240"/>
    </source>
</evidence>
<gene>
    <name evidence="2" type="ORF">TWF696_009520</name>
</gene>
<dbReference type="Proteomes" id="UP001375240">
    <property type="component" value="Unassembled WGS sequence"/>
</dbReference>
<accession>A0AAV9UB95</accession>
<organism evidence="2 3">
    <name type="scientific">Orbilia brochopaga</name>
    <dbReference type="NCBI Taxonomy" id="3140254"/>
    <lineage>
        <taxon>Eukaryota</taxon>
        <taxon>Fungi</taxon>
        <taxon>Dikarya</taxon>
        <taxon>Ascomycota</taxon>
        <taxon>Pezizomycotina</taxon>
        <taxon>Orbiliomycetes</taxon>
        <taxon>Orbiliales</taxon>
        <taxon>Orbiliaceae</taxon>
        <taxon>Orbilia</taxon>
    </lineage>
</organism>
<proteinExistence type="predicted"/>
<evidence type="ECO:0000259" key="1">
    <source>
        <dbReference type="Pfam" id="PF00646"/>
    </source>
</evidence>
<dbReference type="AlphaFoldDB" id="A0AAV9UB95"/>
<dbReference type="InterPro" id="IPR036047">
    <property type="entry name" value="F-box-like_dom_sf"/>
</dbReference>
<dbReference type="InterPro" id="IPR001810">
    <property type="entry name" value="F-box_dom"/>
</dbReference>
<dbReference type="EMBL" id="JAVHNQ010000009">
    <property type="protein sequence ID" value="KAK6338708.1"/>
    <property type="molecule type" value="Genomic_DNA"/>
</dbReference>
<reference evidence="2 3" key="1">
    <citation type="submission" date="2019-10" db="EMBL/GenBank/DDBJ databases">
        <authorList>
            <person name="Palmer J.M."/>
        </authorList>
    </citation>
    <scope>NUCLEOTIDE SEQUENCE [LARGE SCALE GENOMIC DNA]</scope>
    <source>
        <strain evidence="2 3">TWF696</strain>
    </source>
</reference>
<sequence>MAAAQSVLTLPELLTDVLLHLPFEDVMRARGVNRTWLAVIDTSPAILWDTWRSPIPPKSARKNTLALQAPPQPLDFEPFKPFFEKTLINTDEWITGISPFEPPPRVAQRQFIRRSLQEFIAKNAANLRLFYITRPPLKKIESSIKLITAGRSSLQTSFDRGFSISCDDGDAGITVDMYLRALLACLDASWGHVNLPTAPAGDGASIAAYNRGREIGVTTPGYWGVSNPETWVRRRKTRLETQLLTMKKEYFDDDGPRTTRREEWENGAMSSTLIIKVQYTDSLMMPPARKGWFTTLWETLFGGGGGGSG</sequence>
<dbReference type="CDD" id="cd09917">
    <property type="entry name" value="F-box_SF"/>
    <property type="match status" value="1"/>
</dbReference>
<name>A0AAV9UB95_9PEZI</name>
<dbReference type="SUPFAM" id="SSF81383">
    <property type="entry name" value="F-box domain"/>
    <property type="match status" value="1"/>
</dbReference>
<keyword evidence="3" id="KW-1185">Reference proteome</keyword>